<feature type="compositionally biased region" description="Basic and acidic residues" evidence="1">
    <location>
        <begin position="38"/>
        <end position="64"/>
    </location>
</feature>
<dbReference type="AlphaFoldDB" id="A0A5E4QH15"/>
<evidence type="ECO:0000313" key="3">
    <source>
        <dbReference type="EMBL" id="VVC96773.1"/>
    </source>
</evidence>
<evidence type="ECO:0000313" key="4">
    <source>
        <dbReference type="Proteomes" id="UP000324832"/>
    </source>
</evidence>
<feature type="chain" id="PRO_5022931134" evidence="2">
    <location>
        <begin position="17"/>
        <end position="192"/>
    </location>
</feature>
<dbReference type="EMBL" id="FZQP02002890">
    <property type="protein sequence ID" value="VVC96773.1"/>
    <property type="molecule type" value="Genomic_DNA"/>
</dbReference>
<accession>A0A5E4QH15</accession>
<protein>
    <submittedName>
        <fullName evidence="3">Uncharacterized protein</fullName>
    </submittedName>
</protein>
<proteinExistence type="predicted"/>
<keyword evidence="2" id="KW-0732">Signal</keyword>
<feature type="signal peptide" evidence="2">
    <location>
        <begin position="1"/>
        <end position="16"/>
    </location>
</feature>
<name>A0A5E4QH15_9NEOP</name>
<evidence type="ECO:0000256" key="2">
    <source>
        <dbReference type="SAM" id="SignalP"/>
    </source>
</evidence>
<keyword evidence="4" id="KW-1185">Reference proteome</keyword>
<feature type="region of interest" description="Disordered" evidence="1">
    <location>
        <begin position="38"/>
        <end position="106"/>
    </location>
</feature>
<evidence type="ECO:0000256" key="1">
    <source>
        <dbReference type="SAM" id="MobiDB-lite"/>
    </source>
</evidence>
<gene>
    <name evidence="3" type="ORF">LSINAPIS_LOCUS8195</name>
</gene>
<feature type="compositionally biased region" description="Basic and acidic residues" evidence="1">
    <location>
        <begin position="76"/>
        <end position="106"/>
    </location>
</feature>
<sequence length="192" mass="22262">MKAIFVLGLCLSAVLALPASRRRLKSLVDDHADDPRYYYRNDDSSDKSKSSYYYRNDDSSEKGKSSYYYRNGDSSENGKARYYYRNDDSSDNSEARYYYRNDDSSDKAKSSYYYRNDDSSDNSKMMMIEICTLSHKLFFFADIGLGRVGEGIRSPGYLIVPYIMIRSREKPTFVMTSLKVITNTINKFEVLP</sequence>
<dbReference type="Proteomes" id="UP000324832">
    <property type="component" value="Unassembled WGS sequence"/>
</dbReference>
<reference evidence="3 4" key="1">
    <citation type="submission" date="2017-07" db="EMBL/GenBank/DDBJ databases">
        <authorList>
            <person name="Talla V."/>
            <person name="Backstrom N."/>
        </authorList>
    </citation>
    <scope>NUCLEOTIDE SEQUENCE [LARGE SCALE GENOMIC DNA]</scope>
</reference>
<organism evidence="3 4">
    <name type="scientific">Leptidea sinapis</name>
    <dbReference type="NCBI Taxonomy" id="189913"/>
    <lineage>
        <taxon>Eukaryota</taxon>
        <taxon>Metazoa</taxon>
        <taxon>Ecdysozoa</taxon>
        <taxon>Arthropoda</taxon>
        <taxon>Hexapoda</taxon>
        <taxon>Insecta</taxon>
        <taxon>Pterygota</taxon>
        <taxon>Neoptera</taxon>
        <taxon>Endopterygota</taxon>
        <taxon>Lepidoptera</taxon>
        <taxon>Glossata</taxon>
        <taxon>Ditrysia</taxon>
        <taxon>Papilionoidea</taxon>
        <taxon>Pieridae</taxon>
        <taxon>Dismorphiinae</taxon>
        <taxon>Leptidea</taxon>
    </lineage>
</organism>